<evidence type="ECO:0000256" key="1">
    <source>
        <dbReference type="SAM" id="MobiDB-lite"/>
    </source>
</evidence>
<accession>A0ABP8RYE7</accession>
<dbReference type="Proteomes" id="UP001501598">
    <property type="component" value="Unassembled WGS sequence"/>
</dbReference>
<reference evidence="3" key="1">
    <citation type="journal article" date="2019" name="Int. J. Syst. Evol. Microbiol.">
        <title>The Global Catalogue of Microorganisms (GCM) 10K type strain sequencing project: providing services to taxonomists for standard genome sequencing and annotation.</title>
        <authorList>
            <consortium name="The Broad Institute Genomics Platform"/>
            <consortium name="The Broad Institute Genome Sequencing Center for Infectious Disease"/>
            <person name="Wu L."/>
            <person name="Ma J."/>
        </authorList>
    </citation>
    <scope>NUCLEOTIDE SEQUENCE [LARGE SCALE GENOMIC DNA]</scope>
    <source>
        <strain evidence="3">JCM 17906</strain>
    </source>
</reference>
<gene>
    <name evidence="2" type="ORF">GCM10023175_50500</name>
</gene>
<name>A0ABP8RYE7_9PSEU</name>
<evidence type="ECO:0000313" key="3">
    <source>
        <dbReference type="Proteomes" id="UP001501598"/>
    </source>
</evidence>
<organism evidence="2 3">
    <name type="scientific">Pseudonocardia xishanensis</name>
    <dbReference type="NCBI Taxonomy" id="630995"/>
    <lineage>
        <taxon>Bacteria</taxon>
        <taxon>Bacillati</taxon>
        <taxon>Actinomycetota</taxon>
        <taxon>Actinomycetes</taxon>
        <taxon>Pseudonocardiales</taxon>
        <taxon>Pseudonocardiaceae</taxon>
        <taxon>Pseudonocardia</taxon>
    </lineage>
</organism>
<proteinExistence type="predicted"/>
<sequence>MLITDVKRKPEQQPVSYRSGKNPFGPDLDDHCPCGSYRRARSCHAEGPAHWTVPPTGRPLLGGERTGYAHPQCYAASSADCSEDLTREHWFSKSILDQIGEKTFWVEGLRWQKGPGKKEVSHKSFRSKVLCGRHNEALSALDAEAAEFFGVCARCQDLMVSRTPGRLFAMFAGDDIERWMLKVVLGGIASGTFRSSLSPAVPPPTTIPFKELVEYLFYGDQDGSFVYLFQEHEMGRTLSR</sequence>
<evidence type="ECO:0000313" key="2">
    <source>
        <dbReference type="EMBL" id="GAA4553781.1"/>
    </source>
</evidence>
<dbReference type="RefSeq" id="WP_345423517.1">
    <property type="nucleotide sequence ID" value="NZ_BAABGT010000076.1"/>
</dbReference>
<protein>
    <submittedName>
        <fullName evidence="2">Uncharacterized protein</fullName>
    </submittedName>
</protein>
<comment type="caution">
    <text evidence="2">The sequence shown here is derived from an EMBL/GenBank/DDBJ whole genome shotgun (WGS) entry which is preliminary data.</text>
</comment>
<keyword evidence="3" id="KW-1185">Reference proteome</keyword>
<feature type="compositionally biased region" description="Basic and acidic residues" evidence="1">
    <location>
        <begin position="1"/>
        <end position="11"/>
    </location>
</feature>
<feature type="region of interest" description="Disordered" evidence="1">
    <location>
        <begin position="1"/>
        <end position="24"/>
    </location>
</feature>
<dbReference type="EMBL" id="BAABGT010000076">
    <property type="protein sequence ID" value="GAA4553781.1"/>
    <property type="molecule type" value="Genomic_DNA"/>
</dbReference>